<dbReference type="PANTHER" id="PTHR45458">
    <property type="entry name" value="SHORT-CHAIN DEHYDROGENASE/REDUCTASE SDR"/>
    <property type="match status" value="1"/>
</dbReference>
<evidence type="ECO:0008006" key="3">
    <source>
        <dbReference type="Google" id="ProtNLM"/>
    </source>
</evidence>
<dbReference type="SUPFAM" id="SSF51735">
    <property type="entry name" value="NAD(P)-binding Rossmann-fold domains"/>
    <property type="match status" value="1"/>
</dbReference>
<name>A0A427YG11_9TREE</name>
<dbReference type="PANTHER" id="PTHR45458:SF3">
    <property type="entry name" value="CHAIN DEHYDROGENASE (ATSC), PUTATIVE-RELATED"/>
    <property type="match status" value="1"/>
</dbReference>
<dbReference type="EMBL" id="RSCD01000011">
    <property type="protein sequence ID" value="RSH89983.1"/>
    <property type="molecule type" value="Genomic_DNA"/>
</dbReference>
<proteinExistence type="predicted"/>
<dbReference type="PRINTS" id="PR00081">
    <property type="entry name" value="GDHRDH"/>
</dbReference>
<dbReference type="InterPro" id="IPR002347">
    <property type="entry name" value="SDR_fam"/>
</dbReference>
<organism evidence="1 2">
    <name type="scientific">Saitozyma podzolica</name>
    <dbReference type="NCBI Taxonomy" id="1890683"/>
    <lineage>
        <taxon>Eukaryota</taxon>
        <taxon>Fungi</taxon>
        <taxon>Dikarya</taxon>
        <taxon>Basidiomycota</taxon>
        <taxon>Agaricomycotina</taxon>
        <taxon>Tremellomycetes</taxon>
        <taxon>Tremellales</taxon>
        <taxon>Trimorphomycetaceae</taxon>
        <taxon>Saitozyma</taxon>
    </lineage>
</organism>
<accession>A0A427YG11</accession>
<dbReference type="Pfam" id="PF00106">
    <property type="entry name" value="adh_short"/>
    <property type="match status" value="1"/>
</dbReference>
<dbReference type="OrthoDB" id="9876299at2759"/>
<dbReference type="InterPro" id="IPR052184">
    <property type="entry name" value="SDR_enzymes"/>
</dbReference>
<dbReference type="Proteomes" id="UP000279259">
    <property type="component" value="Unassembled WGS sequence"/>
</dbReference>
<protein>
    <recommendedName>
        <fullName evidence="3">NAD(P)-binding protein</fullName>
    </recommendedName>
</protein>
<evidence type="ECO:0000313" key="2">
    <source>
        <dbReference type="Proteomes" id="UP000279259"/>
    </source>
</evidence>
<evidence type="ECO:0000313" key="1">
    <source>
        <dbReference type="EMBL" id="RSH89983.1"/>
    </source>
</evidence>
<dbReference type="Gene3D" id="3.40.50.720">
    <property type="entry name" value="NAD(P)-binding Rossmann-like Domain"/>
    <property type="match status" value="1"/>
</dbReference>
<comment type="caution">
    <text evidence="1">The sequence shown here is derived from an EMBL/GenBank/DDBJ whole genome shotgun (WGS) entry which is preliminary data.</text>
</comment>
<keyword evidence="2" id="KW-1185">Reference proteome</keyword>
<dbReference type="GO" id="GO:0016616">
    <property type="term" value="F:oxidoreductase activity, acting on the CH-OH group of donors, NAD or NADP as acceptor"/>
    <property type="evidence" value="ECO:0007669"/>
    <property type="project" value="TreeGrafter"/>
</dbReference>
<dbReference type="AlphaFoldDB" id="A0A427YG11"/>
<sequence length="252" mass="26821">MSAKATDKVIVITGASRGIGLEWTKQASLDPNTFVVAVVRNLSTANLLEPLVAGGHVAVVEADMMRPETFAQASENISAVTGGRVDVLINNAGGWFGAGATSSKDMSKSTPDEWSDAYKLNTVGPVFFTKALLPLLEKSAVKQVVNISSFLGNTGFHEATDGGFGYISYSVAKGALNFATLKYHLQLKDQGYTFITLNPGYVATDLTHTQEQKAPLTVEASVSRCKSFVDRLTVVESGGNYSLDGSKEPLVY</sequence>
<reference evidence="1 2" key="1">
    <citation type="submission" date="2018-11" db="EMBL/GenBank/DDBJ databases">
        <title>Genome sequence of Saitozyma podzolica DSM 27192.</title>
        <authorList>
            <person name="Aliyu H."/>
            <person name="Gorte O."/>
            <person name="Ochsenreither K."/>
        </authorList>
    </citation>
    <scope>NUCLEOTIDE SEQUENCE [LARGE SCALE GENOMIC DNA]</scope>
    <source>
        <strain evidence="1 2">DSM 27192</strain>
    </source>
</reference>
<dbReference type="InterPro" id="IPR036291">
    <property type="entry name" value="NAD(P)-bd_dom_sf"/>
</dbReference>
<gene>
    <name evidence="1" type="ORF">EHS25_001316</name>
</gene>